<evidence type="ECO:0000259" key="1">
    <source>
        <dbReference type="PROSITE" id="PS51186"/>
    </source>
</evidence>
<feature type="domain" description="N-acetyltransferase" evidence="1">
    <location>
        <begin position="35"/>
        <end position="185"/>
    </location>
</feature>
<dbReference type="InterPro" id="IPR000182">
    <property type="entry name" value="GNAT_dom"/>
</dbReference>
<dbReference type="Gene3D" id="3.40.630.30">
    <property type="match status" value="1"/>
</dbReference>
<dbReference type="PANTHER" id="PTHR43617">
    <property type="entry name" value="L-AMINO ACID N-ACETYLTRANSFERASE"/>
    <property type="match status" value="1"/>
</dbReference>
<organism evidence="2 3">
    <name type="scientific">Shigella sonnei (strain Ss046)</name>
    <dbReference type="NCBI Taxonomy" id="300269"/>
    <lineage>
        <taxon>Bacteria</taxon>
        <taxon>Pseudomonadati</taxon>
        <taxon>Pseudomonadota</taxon>
        <taxon>Gammaproteobacteria</taxon>
        <taxon>Enterobacterales</taxon>
        <taxon>Enterobacteriaceae</taxon>
        <taxon>Shigella</taxon>
    </lineage>
</organism>
<dbReference type="NCBIfam" id="NF007527">
    <property type="entry name" value="PRK10140.1"/>
    <property type="match status" value="1"/>
</dbReference>
<name>Q3YW82_SHISS</name>
<dbReference type="KEGG" id="ssn:SSON_3683"/>
<dbReference type="EMBL" id="CP000038">
    <property type="protein sequence ID" value="AAZ90230.1"/>
    <property type="molecule type" value="Genomic_DNA"/>
</dbReference>
<dbReference type="Pfam" id="PF00583">
    <property type="entry name" value="Acetyltransf_1"/>
    <property type="match status" value="1"/>
</dbReference>
<dbReference type="PROSITE" id="PS51186">
    <property type="entry name" value="GNAT"/>
    <property type="match status" value="1"/>
</dbReference>
<keyword evidence="3" id="KW-1185">Reference proteome</keyword>
<evidence type="ECO:0000313" key="3">
    <source>
        <dbReference type="Proteomes" id="UP000002529"/>
    </source>
</evidence>
<accession>Q3YW82</accession>
<dbReference type="InterPro" id="IPR016181">
    <property type="entry name" value="Acyl_CoA_acyltransferase"/>
</dbReference>
<gene>
    <name evidence="2" type="primary">yhhY</name>
    <name evidence="2" type="ordered locus">SSON_3683</name>
</gene>
<dbReference type="Proteomes" id="UP000002529">
    <property type="component" value="Chromosome"/>
</dbReference>
<dbReference type="HOGENOM" id="CLU_013985_19_8_6"/>
<reference evidence="2 3" key="1">
    <citation type="journal article" date="2005" name="Nucleic Acids Res.">
        <title>Genome dynamics and diversity of Shigella species, the etiologic agents of bacillary dysentery.</title>
        <authorList>
            <person name="Yang F."/>
            <person name="Yang J."/>
            <person name="Zhang X."/>
            <person name="Chen L."/>
            <person name="Jiang Y."/>
            <person name="Yan Y."/>
            <person name="Tang X."/>
            <person name="Wang J."/>
            <person name="Xiong Z."/>
            <person name="Dong J."/>
            <person name="Xue Y."/>
            <person name="Zhu Y."/>
            <person name="Xu X."/>
            <person name="Sun L."/>
            <person name="Chen S."/>
            <person name="Nie H."/>
            <person name="Peng J."/>
            <person name="Xu J."/>
            <person name="Wang Y."/>
            <person name="Yuan Z."/>
            <person name="Wen Y."/>
            <person name="Yao Z."/>
            <person name="Shen Y."/>
            <person name="Qiang B."/>
            <person name="Hou Y."/>
            <person name="Yu J."/>
            <person name="Jin Q."/>
        </authorList>
    </citation>
    <scope>NUCLEOTIDE SEQUENCE [LARGE SCALE GENOMIC DNA]</scope>
    <source>
        <strain evidence="2 3">Ss046</strain>
    </source>
</reference>
<dbReference type="SUPFAM" id="SSF55729">
    <property type="entry name" value="Acyl-CoA N-acyltransferases (Nat)"/>
    <property type="match status" value="1"/>
</dbReference>
<sequence length="185" mass="21431">MSNTFCKKNAFDSHLKVNDVERDIYPKEDKGMSEIVIRHAETRDYEAIRQIHAQPEVYCNTLQVPHPSDHMWQERLADRPGIKQLVACIDGDVVGHLTIDVQQHPRRSHVADFGICVDSRWKNRGVASALMREMIEMCDNWLRVDRIELTVFVDNAPAIKVYKKYGFEIEGTGKKYALRVMLPTY</sequence>
<dbReference type="AlphaFoldDB" id="Q3YW82"/>
<protein>
    <recommendedName>
        <fullName evidence="1">N-acetyltransferase domain-containing protein</fullName>
    </recommendedName>
</protein>
<dbReference type="PANTHER" id="PTHR43617:SF22">
    <property type="entry name" value="L-AMINO ACID N-ACETYLTRANSFERASE AAAT"/>
    <property type="match status" value="1"/>
</dbReference>
<dbReference type="CDD" id="cd04301">
    <property type="entry name" value="NAT_SF"/>
    <property type="match status" value="1"/>
</dbReference>
<dbReference type="GO" id="GO:0016747">
    <property type="term" value="F:acyltransferase activity, transferring groups other than amino-acyl groups"/>
    <property type="evidence" value="ECO:0007669"/>
    <property type="project" value="InterPro"/>
</dbReference>
<dbReference type="InterPro" id="IPR050276">
    <property type="entry name" value="MshD_Acetyltransferase"/>
</dbReference>
<proteinExistence type="predicted"/>
<evidence type="ECO:0000313" key="2">
    <source>
        <dbReference type="EMBL" id="AAZ90230.1"/>
    </source>
</evidence>